<proteinExistence type="predicted"/>
<sequence length="38" mass="3744">MEIGQVGHGVVAKANGASVIKVPGQGFTHGLASASVIR</sequence>
<dbReference type="AlphaFoldDB" id="A0A5E7CS88"/>
<accession>A0A5E7CS88</accession>
<protein>
    <submittedName>
        <fullName evidence="1">Uncharacterized protein</fullName>
    </submittedName>
</protein>
<organism evidence="1 2">
    <name type="scientific">Pseudomonas fluorescens</name>
    <dbReference type="NCBI Taxonomy" id="294"/>
    <lineage>
        <taxon>Bacteria</taxon>
        <taxon>Pseudomonadati</taxon>
        <taxon>Pseudomonadota</taxon>
        <taxon>Gammaproteobacteria</taxon>
        <taxon>Pseudomonadales</taxon>
        <taxon>Pseudomonadaceae</taxon>
        <taxon>Pseudomonas</taxon>
    </lineage>
</organism>
<evidence type="ECO:0000313" key="1">
    <source>
        <dbReference type="EMBL" id="VVO07586.1"/>
    </source>
</evidence>
<dbReference type="EMBL" id="CABVHY010000014">
    <property type="protein sequence ID" value="VVO07586.1"/>
    <property type="molecule type" value="Genomic_DNA"/>
</dbReference>
<evidence type="ECO:0000313" key="2">
    <source>
        <dbReference type="Proteomes" id="UP000379480"/>
    </source>
</evidence>
<reference evidence="1 2" key="1">
    <citation type="submission" date="2019-09" db="EMBL/GenBank/DDBJ databases">
        <authorList>
            <person name="Chandra G."/>
            <person name="Truman W A."/>
        </authorList>
    </citation>
    <scope>NUCLEOTIDE SEQUENCE [LARGE SCALE GENOMIC DNA]</scope>
    <source>
        <strain evidence="1">PS723</strain>
    </source>
</reference>
<gene>
    <name evidence="1" type="ORF">PS723_03152</name>
</gene>
<dbReference type="Proteomes" id="UP000379480">
    <property type="component" value="Unassembled WGS sequence"/>
</dbReference>
<name>A0A5E7CS88_PSEFL</name>